<keyword evidence="2 6" id="KW-0813">Transport</keyword>
<feature type="transmembrane region" description="Helical" evidence="6">
    <location>
        <begin position="146"/>
        <end position="174"/>
    </location>
</feature>
<dbReference type="PANTHER" id="PTHR30177">
    <property type="entry name" value="GLYCINE BETAINE/L-PROLINE TRANSPORT SYSTEM PERMEASE PROTEIN PROW"/>
    <property type="match status" value="1"/>
</dbReference>
<dbReference type="Gene3D" id="1.10.3720.10">
    <property type="entry name" value="MetI-like"/>
    <property type="match status" value="1"/>
</dbReference>
<evidence type="ECO:0000256" key="2">
    <source>
        <dbReference type="ARBA" id="ARBA00022448"/>
    </source>
</evidence>
<feature type="transmembrane region" description="Helical" evidence="6">
    <location>
        <begin position="95"/>
        <end position="125"/>
    </location>
</feature>
<dbReference type="EMBL" id="AP018448">
    <property type="protein sequence ID" value="BBC36570.1"/>
    <property type="molecule type" value="Genomic_DNA"/>
</dbReference>
<keyword evidence="4 6" id="KW-1133">Transmembrane helix</keyword>
<evidence type="ECO:0000256" key="6">
    <source>
        <dbReference type="RuleBase" id="RU363032"/>
    </source>
</evidence>
<feature type="region of interest" description="Disordered" evidence="7">
    <location>
        <begin position="227"/>
        <end position="247"/>
    </location>
</feature>
<dbReference type="InterPro" id="IPR000515">
    <property type="entry name" value="MetI-like"/>
</dbReference>
<dbReference type="PANTHER" id="PTHR30177:SF33">
    <property type="entry name" value="POSSIBLE OSMOPROTECTANT (GLYCINE BETAINE_CARNITINE_CHOLINE_L-PROLINE) TRANSPORT INTEGRAL MEMBRANE PROTEIN ABC TRANSPORTER PROZ"/>
    <property type="match status" value="1"/>
</dbReference>
<dbReference type="PROSITE" id="PS50928">
    <property type="entry name" value="ABC_TM1"/>
    <property type="match status" value="1"/>
</dbReference>
<proteinExistence type="inferred from homology"/>
<dbReference type="SUPFAM" id="SSF161098">
    <property type="entry name" value="MetI-like"/>
    <property type="match status" value="1"/>
</dbReference>
<comment type="similarity">
    <text evidence="6">Belongs to the binding-protein-dependent transport system permease family.</text>
</comment>
<evidence type="ECO:0000256" key="5">
    <source>
        <dbReference type="ARBA" id="ARBA00023136"/>
    </source>
</evidence>
<keyword evidence="10" id="KW-1185">Reference proteome</keyword>
<dbReference type="RefSeq" id="WP_286256823.1">
    <property type="nucleotide sequence ID" value="NZ_AP018448.1"/>
</dbReference>
<feature type="compositionally biased region" description="Low complexity" evidence="7">
    <location>
        <begin position="230"/>
        <end position="247"/>
    </location>
</feature>
<organism evidence="9 10">
    <name type="scientific">Streptomyces graminofaciens</name>
    <dbReference type="NCBI Taxonomy" id="68212"/>
    <lineage>
        <taxon>Bacteria</taxon>
        <taxon>Bacillati</taxon>
        <taxon>Actinomycetota</taxon>
        <taxon>Actinomycetes</taxon>
        <taxon>Kitasatosporales</taxon>
        <taxon>Streptomycetaceae</taxon>
        <taxon>Streptomyces</taxon>
    </lineage>
</organism>
<accession>A0ABN5VTP3</accession>
<name>A0ABN5VTP3_9ACTN</name>
<comment type="subcellular location">
    <subcellularLocation>
        <location evidence="6">Cell membrane</location>
        <topology evidence="6">Multi-pass membrane protein</topology>
    </subcellularLocation>
    <subcellularLocation>
        <location evidence="1">Membrane</location>
        <topology evidence="1">Multi-pass membrane protein</topology>
    </subcellularLocation>
</comment>
<evidence type="ECO:0000256" key="1">
    <source>
        <dbReference type="ARBA" id="ARBA00004141"/>
    </source>
</evidence>
<protein>
    <submittedName>
        <fullName evidence="9">ABC transporter permease</fullName>
    </submittedName>
</protein>
<feature type="transmembrane region" description="Helical" evidence="6">
    <location>
        <begin position="57"/>
        <end position="83"/>
    </location>
</feature>
<dbReference type="CDD" id="cd06261">
    <property type="entry name" value="TM_PBP2"/>
    <property type="match status" value="1"/>
</dbReference>
<evidence type="ECO:0000256" key="7">
    <source>
        <dbReference type="SAM" id="MobiDB-lite"/>
    </source>
</evidence>
<sequence length="247" mass="25064">MSTSITGWLTDPVNWSGPDGIPAQTLAHLELSGMALTIALVIGVPVGLLIGHTGRGAFLVGGLANALRALPTLGVLMIAVLLITPHIASDLAFTIPSLIVLVLLAVPPILTNTYAGVFAVDAAAVDAARGMGWRGRDILLRVQLPCALPLILSGIRAAALQIIATATVAAYVSLGGLGRFLIDGLAQSDYAQMAGGAILVAALALAVELLLLGLARLLVSPGLTRRVSRRTSPPAVPASATATATAQ</sequence>
<evidence type="ECO:0000256" key="4">
    <source>
        <dbReference type="ARBA" id="ARBA00022989"/>
    </source>
</evidence>
<feature type="transmembrane region" description="Helical" evidence="6">
    <location>
        <begin position="194"/>
        <end position="219"/>
    </location>
</feature>
<keyword evidence="3 6" id="KW-0812">Transmembrane</keyword>
<reference evidence="9 10" key="2">
    <citation type="journal article" date="2023" name="ChemBioChem">
        <title>Acyltransferase Domain Exchange between Two Independent Type I Polyketide Synthases in the Same Producer Strain of Macrolide Antibiotics.</title>
        <authorList>
            <person name="Kudo F."/>
            <person name="Kishikawa K."/>
            <person name="Tsuboi K."/>
            <person name="Kido T."/>
            <person name="Usui T."/>
            <person name="Hashimoto J."/>
            <person name="Shin-Ya K."/>
            <person name="Miyanaga A."/>
            <person name="Eguchi T."/>
        </authorList>
    </citation>
    <scope>NUCLEOTIDE SEQUENCE [LARGE SCALE GENOMIC DNA]</scope>
    <source>
        <strain evidence="9 10">A-8890</strain>
    </source>
</reference>
<reference evidence="9 10" key="1">
    <citation type="journal article" date="2010" name="ChemBioChem">
        <title>Cloning and characterization of the biosynthetic gene cluster of 16-membered macrolide antibiotic FD-891: involvement of a dual functional cytochrome P450 monooxygenase catalyzing epoxidation and hydroxylation.</title>
        <authorList>
            <person name="Kudo F."/>
            <person name="Motegi A."/>
            <person name="Mizoue K."/>
            <person name="Eguchi T."/>
        </authorList>
    </citation>
    <scope>NUCLEOTIDE SEQUENCE [LARGE SCALE GENOMIC DNA]</scope>
    <source>
        <strain evidence="9 10">A-8890</strain>
    </source>
</reference>
<dbReference type="Proteomes" id="UP001321542">
    <property type="component" value="Chromosome"/>
</dbReference>
<evidence type="ECO:0000313" key="9">
    <source>
        <dbReference type="EMBL" id="BBC36570.1"/>
    </source>
</evidence>
<feature type="transmembrane region" description="Helical" evidence="6">
    <location>
        <begin position="31"/>
        <end position="50"/>
    </location>
</feature>
<keyword evidence="5 6" id="KW-0472">Membrane</keyword>
<feature type="domain" description="ABC transmembrane type-1" evidence="8">
    <location>
        <begin position="25"/>
        <end position="211"/>
    </location>
</feature>
<gene>
    <name evidence="9" type="ORF">SGFS_078640</name>
</gene>
<dbReference type="InterPro" id="IPR051204">
    <property type="entry name" value="ABC_transp_perm/SBD"/>
</dbReference>
<dbReference type="InterPro" id="IPR035906">
    <property type="entry name" value="MetI-like_sf"/>
</dbReference>
<evidence type="ECO:0000256" key="3">
    <source>
        <dbReference type="ARBA" id="ARBA00022692"/>
    </source>
</evidence>
<evidence type="ECO:0000259" key="8">
    <source>
        <dbReference type="PROSITE" id="PS50928"/>
    </source>
</evidence>
<evidence type="ECO:0000313" key="10">
    <source>
        <dbReference type="Proteomes" id="UP001321542"/>
    </source>
</evidence>
<dbReference type="Pfam" id="PF00528">
    <property type="entry name" value="BPD_transp_1"/>
    <property type="match status" value="1"/>
</dbReference>